<feature type="compositionally biased region" description="Polar residues" evidence="1">
    <location>
        <begin position="605"/>
        <end position="625"/>
    </location>
</feature>
<feature type="compositionally biased region" description="Polar residues" evidence="1">
    <location>
        <begin position="1398"/>
        <end position="1414"/>
    </location>
</feature>
<name>A0A8T2PR27_9TELE</name>
<feature type="compositionally biased region" description="Basic and acidic residues" evidence="1">
    <location>
        <begin position="1728"/>
        <end position="1740"/>
    </location>
</feature>
<feature type="compositionally biased region" description="Polar residues" evidence="1">
    <location>
        <begin position="59"/>
        <end position="73"/>
    </location>
</feature>
<feature type="compositionally biased region" description="Polar residues" evidence="1">
    <location>
        <begin position="1676"/>
        <end position="1698"/>
    </location>
</feature>
<feature type="compositionally biased region" description="Polar residues" evidence="1">
    <location>
        <begin position="1549"/>
        <end position="1562"/>
    </location>
</feature>
<feature type="region of interest" description="Disordered" evidence="1">
    <location>
        <begin position="1670"/>
        <end position="1781"/>
    </location>
</feature>
<organism evidence="3 4">
    <name type="scientific">Albula glossodonta</name>
    <name type="common">roundjaw bonefish</name>
    <dbReference type="NCBI Taxonomy" id="121402"/>
    <lineage>
        <taxon>Eukaryota</taxon>
        <taxon>Metazoa</taxon>
        <taxon>Chordata</taxon>
        <taxon>Craniata</taxon>
        <taxon>Vertebrata</taxon>
        <taxon>Euteleostomi</taxon>
        <taxon>Actinopterygii</taxon>
        <taxon>Neopterygii</taxon>
        <taxon>Teleostei</taxon>
        <taxon>Albuliformes</taxon>
        <taxon>Albulidae</taxon>
        <taxon>Albula</taxon>
    </lineage>
</organism>
<feature type="compositionally biased region" description="Polar residues" evidence="1">
    <location>
        <begin position="557"/>
        <end position="572"/>
    </location>
</feature>
<feature type="compositionally biased region" description="Low complexity" evidence="1">
    <location>
        <begin position="1497"/>
        <end position="1508"/>
    </location>
</feature>
<feature type="region of interest" description="Disordered" evidence="1">
    <location>
        <begin position="331"/>
        <end position="377"/>
    </location>
</feature>
<dbReference type="Gene3D" id="2.30.42.10">
    <property type="match status" value="5"/>
</dbReference>
<feature type="region of interest" description="Disordered" evidence="1">
    <location>
        <begin position="59"/>
        <end position="91"/>
    </location>
</feature>
<feature type="region of interest" description="Disordered" evidence="1">
    <location>
        <begin position="597"/>
        <end position="631"/>
    </location>
</feature>
<dbReference type="CDD" id="cd06759">
    <property type="entry name" value="PDZ3_PDZD2-PDZ1_hPro-IL-16-like"/>
    <property type="match status" value="1"/>
</dbReference>
<sequence length="2096" mass="223430">MGCSKVLSDIKLKIHSYTHTHRHTLTHRGKCNQLQYLLLLQEESNVDFHKYPSTSLPDLVSTCSSQDASPSSTDNKENVEPDGEDVAACSLPLPTRDAFTELDRLGERGRAEGPKGCCRSPTPMKFRSRSQGGGSRLESVGEDDELIVENGDAGCDMAEKPSRSGRKHSLPQQLDSVGARQEYQIVKKSTRSLSTVQVESPWRLAQPSIISNIVLMKGQGKGLGFSIVGGQDSARGRMGIFVKTIFPNGAAAADGRLKEGDEILEVNGESLQGLTHQQAIQTFKSYAYLFSVVQISLKTQEPPGKDSCHCPLMHQLKKGVVTLTVRTRLRSPSLTPCPTPTLLSRSSSPNSNTSGGTPVPPGSEDGDGTSRKGPGPKDRIIMEVTLNKEPGVGLGIGACCLTLENRAPGIYIHSLAPGSVAKMDGRLSRGDQVLEVDSVSLRHAALSEAYAILSECGPGPVSLIISRHPNPKVSEQEMDEVITRTAHRESPNKDSHSSHMLGLPSKTPSPTVRARQNDGASSLSWTMRRFLEPASRQGSLGSEAELSQYFAHDIPGQSSHSETMVTGSSSNGLHRHKSCNASIDDIGTPPQALKEACVSGEEGSGKTQSLSTRHTDAVRQSSVNGSPSSLRSPLLRQRHVICNEDEASDEEEHGQKVACGKAGCRGISKDASGQESQNGCVRTDLAPALAQPLPPGAESPFMPICCQEHDAGGSGANLGVKVESKRSPKLEHKAVTRVKSMMSIECPGQQHRPKGEEPPPQPSQTGARPPARPQAHCKRAEPSELAGVCTIETVLLQRSETESFGMDLEINSSPLKVLITGLRPGGAADRESKGRLCVGDEIVAIGDNLVCSSSYQEICDLMHSLPVTLTLEVKKPVSAVDRLSSLFQSSDGEGHLQVDFSKTVSDVSTEGPEQECEHFGGPLLKSEASEDNSTHKSDIPVTNIDDFITELSSPDEAIVNSVPTVTNLDLHGNGDVSCAVGNTTLKEDKNSTESRPQPSILDFSVLNTGNKSQLVPVSKAFLNSYSRNFSNLRGEETCQSNGETEEKPGASSKCMYSMADDSDSESDSAAEIGHQVDKVPCPNRLQSSNRQVTDSDEEQVEICYSEKGSKAEDLKVTEGSCSTSLPNQGKDAHSFATSQEQLPFSLQTSPCSNSTSPSHTSAELKASPCEYLKPQFPSTTACTKKDNTAGGNESPSFTKSPCLQQGVVPVKVHQAPVRKSEPAVTQTSGQSASRMPNGTGKSPVHASLTSNKSSNPQSLSNSGSVEANSSPNPGKPSGRASTAMTSRDRERERVQTYPEPRSTLSQAQSNSTSHFSKASGIKSQNDTVGSSQSSRIKLHEKAQRMSSAPKLKGLSIKSRSKMQEQNNTKSTGAESAVQKKASASPLQSPKLQSKKGPSASSLKTSKQPEKSSPLSPKIGGHRQDRNSSNSGSCLPGLVDARVNNLSSGPLSDKSRDSATEKPGKESVHEESPKASNLKEQSESTVTQRTFIEVRLCSSSSSSSSSPSSLVSTPTVGSKGSLEDPVGLDSSPGSLTPSTKRTLSGAADLSWSTSTTHPSQEKTSCLPGSGETISATKNVSSDIACLVGQQHAHANDFQMDAKAGMDEKVKTSRSKSLHLRSERRSYSTETSVPPGPNPFSVQQRIKSFENLSGPDRPAIACIDVQSYAVTSKPPLSRRSSGHISTQGTESPSLMRNSPSCAGKGPETPTEPPHPRIPPSTVAFSNLDVPKGDSSRVPHPGEKAVGNSPEPEPDSTPQTSPVVRTRTPRSQSGLARSKLRELRALSMPDLDKLCTDQFNEDASEGRTKRDNDPSRVNRMYSSSSRRDGDQINGAQPADASWSISLGELSLSPLHQNKLQNVLTSLTENTDVLRMIQEVKALAETTQVTEDIYFVVLSKDEGSGLGFSIAGGVDLEQKSISVHRVFSKGVAGVEGTIQRGDSIISINGTVLGGTTHGEALTCFHQARLHRQALVVIRKGKDSELSSPRQEVPFGAGRQSQCSSIITMETGAELQKTSAGLGFSLEGGKASAQGDRPLNIKRIFRGGAAELSRVIDVGDEVLAINGRSLQGLMHYDAWNIIKAVSEGPVQLVIRKPRTSV</sequence>
<feature type="domain" description="PDZ" evidence="2">
    <location>
        <begin position="1891"/>
        <end position="1956"/>
    </location>
</feature>
<evidence type="ECO:0000259" key="2">
    <source>
        <dbReference type="PROSITE" id="PS50106"/>
    </source>
</evidence>
<feature type="region of interest" description="Disordered" evidence="1">
    <location>
        <begin position="741"/>
        <end position="781"/>
    </location>
</feature>
<evidence type="ECO:0000313" key="3">
    <source>
        <dbReference type="EMBL" id="KAG9353741.1"/>
    </source>
</evidence>
<dbReference type="InterPro" id="IPR001478">
    <property type="entry name" value="PDZ"/>
</dbReference>
<dbReference type="PANTHER" id="PTHR11324:SF16">
    <property type="entry name" value="PDZ DOMAIN-CONTAINING PROTEIN 2"/>
    <property type="match status" value="1"/>
</dbReference>
<dbReference type="FunFam" id="2.30.42.10:FF:000127">
    <property type="entry name" value="Pro-interleukin-16"/>
    <property type="match status" value="1"/>
</dbReference>
<feature type="region of interest" description="Disordered" evidence="1">
    <location>
        <begin position="903"/>
        <end position="940"/>
    </location>
</feature>
<feature type="region of interest" description="Disordered" evidence="1">
    <location>
        <begin position="105"/>
        <end position="140"/>
    </location>
</feature>
<feature type="domain" description="PDZ" evidence="2">
    <location>
        <begin position="2007"/>
        <end position="2092"/>
    </location>
</feature>
<feature type="domain" description="PDZ" evidence="2">
    <location>
        <begin position="793"/>
        <end position="877"/>
    </location>
</feature>
<feature type="compositionally biased region" description="Pro residues" evidence="1">
    <location>
        <begin position="1707"/>
        <end position="1716"/>
    </location>
</feature>
<dbReference type="PROSITE" id="PS50106">
    <property type="entry name" value="PDZ"/>
    <property type="match status" value="5"/>
</dbReference>
<dbReference type="Pfam" id="PF00595">
    <property type="entry name" value="PDZ"/>
    <property type="match status" value="4"/>
</dbReference>
<feature type="compositionally biased region" description="Basic and acidic residues" evidence="1">
    <location>
        <begin position="1801"/>
        <end position="1813"/>
    </location>
</feature>
<dbReference type="CDD" id="cd06762">
    <property type="entry name" value="PDZ6_PDZD2-PDZ3_hPro-IL-16-like"/>
    <property type="match status" value="1"/>
</dbReference>
<gene>
    <name evidence="3" type="ORF">JZ751_011863</name>
</gene>
<feature type="region of interest" description="Disordered" evidence="1">
    <location>
        <begin position="1794"/>
        <end position="1834"/>
    </location>
</feature>
<dbReference type="InterPro" id="IPR036034">
    <property type="entry name" value="PDZ_sf"/>
</dbReference>
<dbReference type="SMART" id="SM00228">
    <property type="entry name" value="PDZ"/>
    <property type="match status" value="5"/>
</dbReference>
<dbReference type="EMBL" id="JAFBMS010000003">
    <property type="protein sequence ID" value="KAG9353741.1"/>
    <property type="molecule type" value="Genomic_DNA"/>
</dbReference>
<protein>
    <recommendedName>
        <fullName evidence="2">PDZ domain-containing protein</fullName>
    </recommendedName>
</protein>
<feature type="domain" description="PDZ" evidence="2">
    <location>
        <begin position="212"/>
        <end position="285"/>
    </location>
</feature>
<accession>A0A8T2PR27</accession>
<comment type="caution">
    <text evidence="3">The sequence shown here is derived from an EMBL/GenBank/DDBJ whole genome shotgun (WGS) entry which is preliminary data.</text>
</comment>
<feature type="region of interest" description="Disordered" evidence="1">
    <location>
        <begin position="1144"/>
        <end position="1569"/>
    </location>
</feature>
<proteinExistence type="predicted"/>
<feature type="compositionally biased region" description="Polar residues" evidence="1">
    <location>
        <begin position="1753"/>
        <end position="1772"/>
    </location>
</feature>
<feature type="compositionally biased region" description="Polar residues" evidence="1">
    <location>
        <begin position="1144"/>
        <end position="1161"/>
    </location>
</feature>
<feature type="compositionally biased region" description="Polar residues" evidence="1">
    <location>
        <begin position="1189"/>
        <end position="1203"/>
    </location>
</feature>
<feature type="compositionally biased region" description="Polar residues" evidence="1">
    <location>
        <begin position="1302"/>
        <end position="1335"/>
    </location>
</feature>
<evidence type="ECO:0000256" key="1">
    <source>
        <dbReference type="SAM" id="MobiDB-lite"/>
    </source>
</evidence>
<dbReference type="PANTHER" id="PTHR11324">
    <property type="entry name" value="IL16-RELATED"/>
    <property type="match status" value="1"/>
</dbReference>
<feature type="compositionally biased region" description="Polar residues" evidence="1">
    <location>
        <begin position="1473"/>
        <end position="1489"/>
    </location>
</feature>
<feature type="compositionally biased region" description="Low complexity" evidence="1">
    <location>
        <begin position="1250"/>
        <end position="1264"/>
    </location>
</feature>
<feature type="compositionally biased region" description="Low complexity" evidence="1">
    <location>
        <begin position="331"/>
        <end position="357"/>
    </location>
</feature>
<reference evidence="3" key="1">
    <citation type="thesis" date="2021" institute="BYU ScholarsArchive" country="Provo, UT, USA">
        <title>Applications of and Algorithms for Genome Assembly and Genomic Analyses with an Emphasis on Marine Teleosts.</title>
        <authorList>
            <person name="Pickett B.D."/>
        </authorList>
    </citation>
    <scope>NUCLEOTIDE SEQUENCE</scope>
    <source>
        <strain evidence="3">HI-2016</strain>
    </source>
</reference>
<dbReference type="OrthoDB" id="42382at2759"/>
<dbReference type="CDD" id="cd06760">
    <property type="entry name" value="PDZ4_PDZD2-PDZ2_hPro-IL-16-like"/>
    <property type="match status" value="1"/>
</dbReference>
<feature type="region of interest" description="Disordered" evidence="1">
    <location>
        <begin position="1603"/>
        <end position="1638"/>
    </location>
</feature>
<feature type="compositionally biased region" description="Polar residues" evidence="1">
    <location>
        <begin position="1223"/>
        <end position="1240"/>
    </location>
</feature>
<feature type="domain" description="PDZ" evidence="2">
    <location>
        <begin position="383"/>
        <end position="457"/>
    </location>
</feature>
<feature type="compositionally biased region" description="Polar residues" evidence="1">
    <location>
        <begin position="1363"/>
        <end position="1373"/>
    </location>
</feature>
<feature type="compositionally biased region" description="Basic and acidic residues" evidence="1">
    <location>
        <begin position="1452"/>
        <end position="1472"/>
    </location>
</feature>
<feature type="region of interest" description="Disordered" evidence="1">
    <location>
        <begin position="557"/>
        <end position="577"/>
    </location>
</feature>
<feature type="region of interest" description="Disordered" evidence="1">
    <location>
        <begin position="485"/>
        <end position="520"/>
    </location>
</feature>
<feature type="compositionally biased region" description="Polar residues" evidence="1">
    <location>
        <begin position="1530"/>
        <end position="1541"/>
    </location>
</feature>
<keyword evidence="4" id="KW-1185">Reference proteome</keyword>
<feature type="compositionally biased region" description="Basic and acidic residues" evidence="1">
    <location>
        <begin position="486"/>
        <end position="497"/>
    </location>
</feature>
<dbReference type="CDD" id="cd06763">
    <property type="entry name" value="PDZ7_PDZD2-PDZ4_hPro-IL-16-like"/>
    <property type="match status" value="1"/>
</dbReference>
<feature type="region of interest" description="Disordered" evidence="1">
    <location>
        <begin position="1033"/>
        <end position="1052"/>
    </location>
</feature>
<feature type="compositionally biased region" description="Polar residues" evidence="1">
    <location>
        <begin position="1033"/>
        <end position="1042"/>
    </location>
</feature>
<dbReference type="SUPFAM" id="SSF50156">
    <property type="entry name" value="PDZ domain-like"/>
    <property type="match status" value="5"/>
</dbReference>
<dbReference type="Proteomes" id="UP000824540">
    <property type="component" value="Unassembled WGS sequence"/>
</dbReference>
<evidence type="ECO:0000313" key="4">
    <source>
        <dbReference type="Proteomes" id="UP000824540"/>
    </source>
</evidence>